<dbReference type="OrthoDB" id="1707227at2759"/>
<proteinExistence type="predicted"/>
<dbReference type="InterPro" id="IPR045884">
    <property type="entry name" value="At5g59350-like"/>
</dbReference>
<accession>A0A0K9Q1Q5</accession>
<keyword evidence="1" id="KW-0472">Membrane</keyword>
<evidence type="ECO:0000313" key="3">
    <source>
        <dbReference type="Proteomes" id="UP000036987"/>
    </source>
</evidence>
<protein>
    <submittedName>
        <fullName evidence="2">Uncharacterized protein</fullName>
    </submittedName>
</protein>
<dbReference type="EMBL" id="LFYR01000320">
    <property type="protein sequence ID" value="KMZ74467.1"/>
    <property type="molecule type" value="Genomic_DNA"/>
</dbReference>
<comment type="caution">
    <text evidence="2">The sequence shown here is derived from an EMBL/GenBank/DDBJ whole genome shotgun (WGS) entry which is preliminary data.</text>
</comment>
<dbReference type="PANTHER" id="PTHR34054">
    <property type="entry name" value="EXPRESSED PROTEIN"/>
    <property type="match status" value="1"/>
</dbReference>
<dbReference type="AlphaFoldDB" id="A0A0K9Q1Q5"/>
<keyword evidence="1" id="KW-0812">Transmembrane</keyword>
<evidence type="ECO:0000256" key="1">
    <source>
        <dbReference type="SAM" id="Phobius"/>
    </source>
</evidence>
<keyword evidence="3" id="KW-1185">Reference proteome</keyword>
<dbReference type="Proteomes" id="UP000036987">
    <property type="component" value="Unassembled WGS sequence"/>
</dbReference>
<dbReference type="PANTHER" id="PTHR34054:SF2">
    <property type="entry name" value="EXPRESSED PROTEIN"/>
    <property type="match status" value="1"/>
</dbReference>
<sequence>MRSLSDLGIGLSFVFGCLFLALIAEVYYLLWWKKRLVNRDMEQEDYSSSTTTREFMDLFCWKKPLSMNSRDPTPVEIRASTRITDDSGNGSARFKPLGGGGEDGFTTFQNHFPDRDHPRLLFTIEEETEDLESQDGCSSRMSLGDVVVMETPYVTPFSSPPFCTPPLTPMNCRYDQHGFNPLFESFKEDGSIWVTAPSPPPKFKFLRDAEEKHCKKTLKSGEQDEHVQVQVHIDGQNFEHQQEDGSFITINIK</sequence>
<name>A0A0K9Q1Q5_ZOSMR</name>
<dbReference type="PROSITE" id="PS51257">
    <property type="entry name" value="PROKAR_LIPOPROTEIN"/>
    <property type="match status" value="1"/>
</dbReference>
<feature type="transmembrane region" description="Helical" evidence="1">
    <location>
        <begin position="12"/>
        <end position="31"/>
    </location>
</feature>
<organism evidence="2 3">
    <name type="scientific">Zostera marina</name>
    <name type="common">Eelgrass</name>
    <dbReference type="NCBI Taxonomy" id="29655"/>
    <lineage>
        <taxon>Eukaryota</taxon>
        <taxon>Viridiplantae</taxon>
        <taxon>Streptophyta</taxon>
        <taxon>Embryophyta</taxon>
        <taxon>Tracheophyta</taxon>
        <taxon>Spermatophyta</taxon>
        <taxon>Magnoliopsida</taxon>
        <taxon>Liliopsida</taxon>
        <taxon>Zosteraceae</taxon>
        <taxon>Zostera</taxon>
    </lineage>
</organism>
<dbReference type="OMA" id="PIDVACF"/>
<gene>
    <name evidence="2" type="ORF">ZOSMA_128G00230</name>
</gene>
<dbReference type="STRING" id="29655.A0A0K9Q1Q5"/>
<keyword evidence="1" id="KW-1133">Transmembrane helix</keyword>
<reference evidence="3" key="1">
    <citation type="journal article" date="2016" name="Nature">
        <title>The genome of the seagrass Zostera marina reveals angiosperm adaptation to the sea.</title>
        <authorList>
            <person name="Olsen J.L."/>
            <person name="Rouze P."/>
            <person name="Verhelst B."/>
            <person name="Lin Y.-C."/>
            <person name="Bayer T."/>
            <person name="Collen J."/>
            <person name="Dattolo E."/>
            <person name="De Paoli E."/>
            <person name="Dittami S."/>
            <person name="Maumus F."/>
            <person name="Michel G."/>
            <person name="Kersting A."/>
            <person name="Lauritano C."/>
            <person name="Lohaus R."/>
            <person name="Toepel M."/>
            <person name="Tonon T."/>
            <person name="Vanneste K."/>
            <person name="Amirebrahimi M."/>
            <person name="Brakel J."/>
            <person name="Bostroem C."/>
            <person name="Chovatia M."/>
            <person name="Grimwood J."/>
            <person name="Jenkins J.W."/>
            <person name="Jueterbock A."/>
            <person name="Mraz A."/>
            <person name="Stam W.T."/>
            <person name="Tice H."/>
            <person name="Bornberg-Bauer E."/>
            <person name="Green P.J."/>
            <person name="Pearson G.A."/>
            <person name="Procaccini G."/>
            <person name="Duarte C.M."/>
            <person name="Schmutz J."/>
            <person name="Reusch T.B.H."/>
            <person name="Van de Peer Y."/>
        </authorList>
    </citation>
    <scope>NUCLEOTIDE SEQUENCE [LARGE SCALE GENOMIC DNA]</scope>
    <source>
        <strain evidence="3">cv. Finnish</strain>
    </source>
</reference>
<evidence type="ECO:0000313" key="2">
    <source>
        <dbReference type="EMBL" id="KMZ74467.1"/>
    </source>
</evidence>